<dbReference type="Proteomes" id="UP000463857">
    <property type="component" value="Chromosome"/>
</dbReference>
<dbReference type="InParanoid" id="A0A7L4YRV6"/>
<name>A0A7L4YRV6_9ACTN</name>
<proteinExistence type="predicted"/>
<feature type="transmembrane region" description="Helical" evidence="1">
    <location>
        <begin position="12"/>
        <end position="30"/>
    </location>
</feature>
<keyword evidence="3" id="KW-1185">Reference proteome</keyword>
<evidence type="ECO:0000313" key="3">
    <source>
        <dbReference type="Proteomes" id="UP000463857"/>
    </source>
</evidence>
<dbReference type="NCBIfam" id="NF033218">
    <property type="entry name" value="anchor_AmaP"/>
    <property type="match status" value="1"/>
</dbReference>
<reference evidence="2 3" key="1">
    <citation type="journal article" date="2018" name="Int. J. Syst. Evol. Microbiol.">
        <title>Epidermidibacterium keratini gen. nov., sp. nov., a member of the family Sporichthyaceae, isolated from keratin epidermis.</title>
        <authorList>
            <person name="Lee D.G."/>
            <person name="Trujillo M.E."/>
            <person name="Kang S."/>
            <person name="Nam J.J."/>
            <person name="Kim Y.J."/>
        </authorList>
    </citation>
    <scope>NUCLEOTIDE SEQUENCE [LARGE SCALE GENOMIC DNA]</scope>
    <source>
        <strain evidence="2 3">EPI-7</strain>
    </source>
</reference>
<accession>A0A7L4YRV6</accession>
<dbReference type="RefSeq" id="WP_159547105.1">
    <property type="nucleotide sequence ID" value="NZ_CP047156.1"/>
</dbReference>
<dbReference type="EMBL" id="CP047156">
    <property type="protein sequence ID" value="QHC01981.1"/>
    <property type="molecule type" value="Genomic_DNA"/>
</dbReference>
<keyword evidence="1" id="KW-1133">Transmembrane helix</keyword>
<keyword evidence="1" id="KW-0812">Transmembrane</keyword>
<dbReference type="OrthoDB" id="5189812at2"/>
<keyword evidence="1" id="KW-0472">Membrane</keyword>
<evidence type="ECO:0000256" key="1">
    <source>
        <dbReference type="SAM" id="Phobius"/>
    </source>
</evidence>
<dbReference type="AlphaFoldDB" id="A0A7L4YRV6"/>
<gene>
    <name evidence="2" type="primary">amaP</name>
    <name evidence="2" type="ORF">EK0264_17995</name>
</gene>
<evidence type="ECO:0000313" key="2">
    <source>
        <dbReference type="EMBL" id="QHC01981.1"/>
    </source>
</evidence>
<protein>
    <submittedName>
        <fullName evidence="2">Alkaline shock response membrane anchor protein AmaP</fullName>
    </submittedName>
</protein>
<organism evidence="2 3">
    <name type="scientific">Epidermidibacterium keratini</name>
    <dbReference type="NCBI Taxonomy" id="1891644"/>
    <lineage>
        <taxon>Bacteria</taxon>
        <taxon>Bacillati</taxon>
        <taxon>Actinomycetota</taxon>
        <taxon>Actinomycetes</taxon>
        <taxon>Sporichthyales</taxon>
        <taxon>Sporichthyaceae</taxon>
        <taxon>Epidermidibacterium</taxon>
    </lineage>
</organism>
<sequence>MKPPLVDRINRVVLAVVGIIVAAAGIAIVLHSSGALGRDRAGSPVVSSPTAAWYADNGSWLWPTVGVVGLVVIGLCVWWISAQLRTRGTERLELGRSQEGALSVSVSHLEDCIERDATEYDEIRRARAKVSVEDDVVLVALTLSVGPPYDVARAIARVTGTVLPHLAVTLDEPNPKTIRTTITVEAAEAAMTRLQ</sequence>
<feature type="transmembrane region" description="Helical" evidence="1">
    <location>
        <begin position="60"/>
        <end position="81"/>
    </location>
</feature>
<dbReference type="KEGG" id="eke:EK0264_17995"/>